<gene>
    <name evidence="1" type="ORF">GALL_331140</name>
</gene>
<dbReference type="AlphaFoldDB" id="A0A1J5QNT3"/>
<comment type="caution">
    <text evidence="1">The sequence shown here is derived from an EMBL/GenBank/DDBJ whole genome shotgun (WGS) entry which is preliminary data.</text>
</comment>
<protein>
    <submittedName>
        <fullName evidence="1">Uncharacterized protein</fullName>
    </submittedName>
</protein>
<reference evidence="1" key="1">
    <citation type="submission" date="2016-10" db="EMBL/GenBank/DDBJ databases">
        <title>Sequence of Gallionella enrichment culture.</title>
        <authorList>
            <person name="Poehlein A."/>
            <person name="Muehling M."/>
            <person name="Daniel R."/>
        </authorList>
    </citation>
    <scope>NUCLEOTIDE SEQUENCE</scope>
</reference>
<accession>A0A1J5QNT3</accession>
<evidence type="ECO:0000313" key="1">
    <source>
        <dbReference type="EMBL" id="OIQ85042.1"/>
    </source>
</evidence>
<organism evidence="1">
    <name type="scientific">mine drainage metagenome</name>
    <dbReference type="NCBI Taxonomy" id="410659"/>
    <lineage>
        <taxon>unclassified sequences</taxon>
        <taxon>metagenomes</taxon>
        <taxon>ecological metagenomes</taxon>
    </lineage>
</organism>
<proteinExistence type="predicted"/>
<sequence length="169" mass="18894">MKYTLKIIASLCLTAFAVLTTSVHAAETSTDALLYISPNYYKHSVHLLHPYYTYWFEQGPLVEPIALQALQAKGLALKICTGNETADTIISIKPSVFYNSQMRMYHGKMEATLYSGSGKMLGRYVGEAQQLGYTSVDHAITYLLNKVYTAAMQNLMTKLKIDPVLLTRI</sequence>
<dbReference type="EMBL" id="MLJW01000572">
    <property type="protein sequence ID" value="OIQ85042.1"/>
    <property type="molecule type" value="Genomic_DNA"/>
</dbReference>
<name>A0A1J5QNT3_9ZZZZ</name>